<feature type="compositionally biased region" description="Polar residues" evidence="1">
    <location>
        <begin position="439"/>
        <end position="451"/>
    </location>
</feature>
<name>A0ABR1K7P5_9AGAR</name>
<feature type="transmembrane region" description="Helical" evidence="2">
    <location>
        <begin position="308"/>
        <end position="332"/>
    </location>
</feature>
<feature type="region of interest" description="Disordered" evidence="1">
    <location>
        <begin position="433"/>
        <end position="453"/>
    </location>
</feature>
<keyword evidence="2" id="KW-0472">Membrane</keyword>
<organism evidence="3 4">
    <name type="scientific">Marasmiellus scandens</name>
    <dbReference type="NCBI Taxonomy" id="2682957"/>
    <lineage>
        <taxon>Eukaryota</taxon>
        <taxon>Fungi</taxon>
        <taxon>Dikarya</taxon>
        <taxon>Basidiomycota</taxon>
        <taxon>Agaricomycotina</taxon>
        <taxon>Agaricomycetes</taxon>
        <taxon>Agaricomycetidae</taxon>
        <taxon>Agaricales</taxon>
        <taxon>Marasmiineae</taxon>
        <taxon>Omphalotaceae</taxon>
        <taxon>Marasmiellus</taxon>
    </lineage>
</organism>
<feature type="compositionally biased region" description="Low complexity" evidence="1">
    <location>
        <begin position="282"/>
        <end position="302"/>
    </location>
</feature>
<sequence length="499" mass="53722">MEFPDNLWKTSGEGIWYGAGSRWAYLSNSSTPATFTANFQGKSLTDVVHPSLSITRCFRHVYRVRRQHSSSQLLAVIHQPEVNCQWYTSYTLDDTSTHRIEASQLDKVSIDFAVITAGNNTPLTGKTIIVDDSSPEIQWSGQWQEQSNYKFPAGVDIGRPFGNATHTSANVGDSMTFQFAGTAVNVYGIFNWTLPGSITATFTLDGDEGSTRPFSSVDRPPNLSASTNFLFFNAAGLSAGNHTLTVELAEAVDGQSLTLDYLTYQPSFSSLNDKPDFASAGSPSSTTVSPTPSQSTTKAVQGSSHSSAAIIGGVVGGILLVLMLALAALTYWCRRRRARYRLENHPEKALDSGDSAGSLITPNPLIIPHTSSYTTTQTVSAKGYNFGYSPNGFKTGKFANSPTSVATSSQEASSEAAAELRSHLNTMATLIAESRSEDGSTSTGRSASDHANQIRELQERIEALGRENELLGGFAVPPPAYIQDPDDTAVTSRRITVKH</sequence>
<keyword evidence="2" id="KW-1133">Transmembrane helix</keyword>
<reference evidence="3 4" key="1">
    <citation type="submission" date="2024-01" db="EMBL/GenBank/DDBJ databases">
        <title>A draft genome for the cacao thread blight pathogen Marasmiellus scandens.</title>
        <authorList>
            <person name="Baruah I.K."/>
            <person name="Leung J."/>
            <person name="Bukari Y."/>
            <person name="Amoako-Attah I."/>
            <person name="Meinhardt L.W."/>
            <person name="Bailey B.A."/>
            <person name="Cohen S.P."/>
        </authorList>
    </citation>
    <scope>NUCLEOTIDE SEQUENCE [LARGE SCALE GENOMIC DNA]</scope>
    <source>
        <strain evidence="3 4">GH-19</strain>
    </source>
</reference>
<dbReference type="Gene3D" id="2.60.120.260">
    <property type="entry name" value="Galactose-binding domain-like"/>
    <property type="match status" value="1"/>
</dbReference>
<feature type="region of interest" description="Disordered" evidence="1">
    <location>
        <begin position="275"/>
        <end position="302"/>
    </location>
</feature>
<accession>A0ABR1K7P5</accession>
<feature type="compositionally biased region" description="Polar residues" evidence="1">
    <location>
        <begin position="489"/>
        <end position="499"/>
    </location>
</feature>
<comment type="caution">
    <text evidence="3">The sequence shown here is derived from an EMBL/GenBank/DDBJ whole genome shotgun (WGS) entry which is preliminary data.</text>
</comment>
<evidence type="ECO:0000313" key="3">
    <source>
        <dbReference type="EMBL" id="KAK7472217.1"/>
    </source>
</evidence>
<dbReference type="Proteomes" id="UP001498398">
    <property type="component" value="Unassembled WGS sequence"/>
</dbReference>
<evidence type="ECO:0000256" key="2">
    <source>
        <dbReference type="SAM" id="Phobius"/>
    </source>
</evidence>
<evidence type="ECO:0000313" key="4">
    <source>
        <dbReference type="Proteomes" id="UP001498398"/>
    </source>
</evidence>
<keyword evidence="4" id="KW-1185">Reference proteome</keyword>
<proteinExistence type="predicted"/>
<gene>
    <name evidence="3" type="ORF">VKT23_000339</name>
</gene>
<keyword evidence="2" id="KW-0812">Transmembrane</keyword>
<feature type="region of interest" description="Disordered" evidence="1">
    <location>
        <begin position="476"/>
        <end position="499"/>
    </location>
</feature>
<dbReference type="EMBL" id="JBANRG010000001">
    <property type="protein sequence ID" value="KAK7472217.1"/>
    <property type="molecule type" value="Genomic_DNA"/>
</dbReference>
<protein>
    <submittedName>
        <fullName evidence="3">Uncharacterized protein</fullName>
    </submittedName>
</protein>
<evidence type="ECO:0000256" key="1">
    <source>
        <dbReference type="SAM" id="MobiDB-lite"/>
    </source>
</evidence>